<dbReference type="PROSITE" id="PS50850">
    <property type="entry name" value="MFS"/>
    <property type="match status" value="1"/>
</dbReference>
<dbReference type="SUPFAM" id="SSF103473">
    <property type="entry name" value="MFS general substrate transporter"/>
    <property type="match status" value="1"/>
</dbReference>
<dbReference type="InterPro" id="IPR011701">
    <property type="entry name" value="MFS"/>
</dbReference>
<keyword evidence="2" id="KW-1003">Cell membrane</keyword>
<evidence type="ECO:0000256" key="5">
    <source>
        <dbReference type="ARBA" id="ARBA00023136"/>
    </source>
</evidence>
<comment type="caution">
    <text evidence="9">The sequence shown here is derived from an EMBL/GenBank/DDBJ whole genome shotgun (WGS) entry which is preliminary data.</text>
</comment>
<evidence type="ECO:0000256" key="2">
    <source>
        <dbReference type="ARBA" id="ARBA00022475"/>
    </source>
</evidence>
<comment type="subcellular location">
    <subcellularLocation>
        <location evidence="1">Cell membrane</location>
        <topology evidence="1">Multi-pass membrane protein</topology>
    </subcellularLocation>
</comment>
<dbReference type="CDD" id="cd17319">
    <property type="entry name" value="MFS_ExuT_GudP_like"/>
    <property type="match status" value="1"/>
</dbReference>
<name>A0ABD7QRE2_RAOOR</name>
<feature type="domain" description="Major facilitator superfamily (MFS) profile" evidence="8">
    <location>
        <begin position="31"/>
        <end position="429"/>
    </location>
</feature>
<comment type="similarity">
    <text evidence="6">Belongs to the major facilitator superfamily. Phthalate permease family.</text>
</comment>
<reference evidence="9 10" key="1">
    <citation type="submission" date="2019-03" db="EMBL/GenBank/DDBJ databases">
        <title>Genomic analyses of the natural microbiome of Caenorhabditis elegans.</title>
        <authorList>
            <person name="Samuel B."/>
        </authorList>
    </citation>
    <scope>NUCLEOTIDE SEQUENCE [LARGE SCALE GENOMIC DNA]</scope>
    <source>
        <strain evidence="9 10">JUb54</strain>
    </source>
</reference>
<dbReference type="InterPro" id="IPR036259">
    <property type="entry name" value="MFS_trans_sf"/>
</dbReference>
<sequence>MRRTDSVSVPDNALSQNKVNVIPGAKLRWYLVVIILLAAVVNYLDRANLSVANSTIAAEFGLSSFQMGLLLSAFLWPYALANLPAGYLVDRFGPKKMFSFAAGGWSLVTIFCAFANGFGVMYALRMLLGVTESPFFTSGIKVTNSWFSKEERGFPTALFNTGSQIANAIAPPVLTILMLTMGWRGMFIVIGALGLVILLAWLRFYREPTAEEAPQDKIVDHQQPSSAPSRSWGSLFRERSTWGMVVGCFGIYFTVWVYLTWLPRYLEHDRHMSLMNTGWLAAIPFFVGIFGVLLGGVISDFLIRKGMKAITARKIPIVGGALIAACAVAPVPYIESTPLCMLLLTIGYFAAQLPSGAIWALVTDVAPAGSVGSLGSIQNFGGFLGAALAPIVAGLILDTTNNFTWVFLAGAALLLLGALSYAFVLKEPIRSEDHS</sequence>
<feature type="transmembrane region" description="Helical" evidence="7">
    <location>
        <begin position="181"/>
        <end position="202"/>
    </location>
</feature>
<dbReference type="InterPro" id="IPR050382">
    <property type="entry name" value="MFS_Na/Anion_cotransporter"/>
</dbReference>
<dbReference type="Pfam" id="PF07690">
    <property type="entry name" value="MFS_1"/>
    <property type="match status" value="1"/>
</dbReference>
<dbReference type="GO" id="GO:0005886">
    <property type="term" value="C:plasma membrane"/>
    <property type="evidence" value="ECO:0007669"/>
    <property type="project" value="UniProtKB-SubCell"/>
</dbReference>
<feature type="transmembrane region" description="Helical" evidence="7">
    <location>
        <begin position="279"/>
        <end position="303"/>
    </location>
</feature>
<feature type="transmembrane region" description="Helical" evidence="7">
    <location>
        <begin position="27"/>
        <end position="44"/>
    </location>
</feature>
<accession>A0ABD7QRE2</accession>
<dbReference type="InterPro" id="IPR020846">
    <property type="entry name" value="MFS_dom"/>
</dbReference>
<organism evidence="9 10">
    <name type="scientific">Raoultella ornithinolytica</name>
    <name type="common">Klebsiella ornithinolytica</name>
    <dbReference type="NCBI Taxonomy" id="54291"/>
    <lineage>
        <taxon>Bacteria</taxon>
        <taxon>Pseudomonadati</taxon>
        <taxon>Pseudomonadota</taxon>
        <taxon>Gammaproteobacteria</taxon>
        <taxon>Enterobacterales</taxon>
        <taxon>Enterobacteriaceae</taxon>
        <taxon>Klebsiella/Raoultella group</taxon>
        <taxon>Raoultella</taxon>
    </lineage>
</organism>
<feature type="transmembrane region" description="Helical" evidence="7">
    <location>
        <begin position="240"/>
        <end position="259"/>
    </location>
</feature>
<dbReference type="PANTHER" id="PTHR11662">
    <property type="entry name" value="SOLUTE CARRIER FAMILY 17"/>
    <property type="match status" value="1"/>
</dbReference>
<evidence type="ECO:0000313" key="9">
    <source>
        <dbReference type="EMBL" id="TCQ77496.1"/>
    </source>
</evidence>
<dbReference type="RefSeq" id="WP_132511131.1">
    <property type="nucleotide sequence ID" value="NZ_SLYQ01000001.1"/>
</dbReference>
<keyword evidence="5 7" id="KW-0472">Membrane</keyword>
<feature type="transmembrane region" description="Helical" evidence="7">
    <location>
        <begin position="64"/>
        <end position="88"/>
    </location>
</feature>
<evidence type="ECO:0000256" key="6">
    <source>
        <dbReference type="ARBA" id="ARBA00038514"/>
    </source>
</evidence>
<proteinExistence type="inferred from homology"/>
<feature type="transmembrane region" description="Helical" evidence="7">
    <location>
        <begin position="100"/>
        <end position="124"/>
    </location>
</feature>
<evidence type="ECO:0000313" key="10">
    <source>
        <dbReference type="Proteomes" id="UP000295263"/>
    </source>
</evidence>
<keyword evidence="3 7" id="KW-0812">Transmembrane</keyword>
<evidence type="ECO:0000256" key="7">
    <source>
        <dbReference type="SAM" id="Phobius"/>
    </source>
</evidence>
<dbReference type="PIRSF" id="PIRSF002808">
    <property type="entry name" value="Hexose_phosphate_transp"/>
    <property type="match status" value="1"/>
</dbReference>
<dbReference type="InterPro" id="IPR000849">
    <property type="entry name" value="Sugar_P_transporter"/>
</dbReference>
<evidence type="ECO:0000259" key="8">
    <source>
        <dbReference type="PROSITE" id="PS50850"/>
    </source>
</evidence>
<dbReference type="AlphaFoldDB" id="A0ABD7QRE2"/>
<protein>
    <submittedName>
        <fullName evidence="9">Sugar phosphate permease</fullName>
    </submittedName>
</protein>
<feature type="transmembrane region" description="Helical" evidence="7">
    <location>
        <begin position="315"/>
        <end position="334"/>
    </location>
</feature>
<evidence type="ECO:0000256" key="4">
    <source>
        <dbReference type="ARBA" id="ARBA00022989"/>
    </source>
</evidence>
<dbReference type="EMBL" id="SLYQ01000001">
    <property type="protein sequence ID" value="TCQ77496.1"/>
    <property type="molecule type" value="Genomic_DNA"/>
</dbReference>
<dbReference type="Proteomes" id="UP000295263">
    <property type="component" value="Unassembled WGS sequence"/>
</dbReference>
<feature type="transmembrane region" description="Helical" evidence="7">
    <location>
        <begin position="374"/>
        <end position="397"/>
    </location>
</feature>
<gene>
    <name evidence="9" type="ORF">EC841_1011318</name>
</gene>
<dbReference type="PANTHER" id="PTHR11662:SF399">
    <property type="entry name" value="FI19708P1-RELATED"/>
    <property type="match status" value="1"/>
</dbReference>
<feature type="transmembrane region" description="Helical" evidence="7">
    <location>
        <begin position="403"/>
        <end position="425"/>
    </location>
</feature>
<dbReference type="Gene3D" id="1.20.1250.20">
    <property type="entry name" value="MFS general substrate transporter like domains"/>
    <property type="match status" value="2"/>
</dbReference>
<keyword evidence="4 7" id="KW-1133">Transmembrane helix</keyword>
<evidence type="ECO:0000256" key="3">
    <source>
        <dbReference type="ARBA" id="ARBA00022692"/>
    </source>
</evidence>
<evidence type="ECO:0000256" key="1">
    <source>
        <dbReference type="ARBA" id="ARBA00004651"/>
    </source>
</evidence>